<proteinExistence type="predicted"/>
<name>A0A417YK49_9BACI</name>
<evidence type="ECO:0000313" key="2">
    <source>
        <dbReference type="EMBL" id="RHW33533.1"/>
    </source>
</evidence>
<keyword evidence="3" id="KW-1185">Reference proteome</keyword>
<comment type="caution">
    <text evidence="2">The sequence shown here is derived from an EMBL/GenBank/DDBJ whole genome shotgun (WGS) entry which is preliminary data.</text>
</comment>
<evidence type="ECO:0000313" key="3">
    <source>
        <dbReference type="Proteomes" id="UP000285456"/>
    </source>
</evidence>
<reference evidence="2 3" key="1">
    <citation type="journal article" date="2007" name="Int. J. Syst. Evol. Microbiol.">
        <title>Oceanobacillus profundus sp. nov., isolated from a deep-sea sediment core.</title>
        <authorList>
            <person name="Kim Y.G."/>
            <person name="Choi D.H."/>
            <person name="Hyun S."/>
            <person name="Cho B.C."/>
        </authorList>
    </citation>
    <scope>NUCLEOTIDE SEQUENCE [LARGE SCALE GENOMIC DNA]</scope>
    <source>
        <strain evidence="2 3">DSM 18246</strain>
    </source>
</reference>
<accession>A0A417YK49</accession>
<dbReference type="OrthoDB" id="2330154at2"/>
<dbReference type="AlphaFoldDB" id="A0A417YK49"/>
<keyword evidence="1" id="KW-1133">Transmembrane helix</keyword>
<dbReference type="RefSeq" id="WP_118888871.1">
    <property type="nucleotide sequence ID" value="NZ_PHUT01000003.1"/>
</dbReference>
<organism evidence="2 3">
    <name type="scientific">Oceanobacillus profundus</name>
    <dbReference type="NCBI Taxonomy" id="372463"/>
    <lineage>
        <taxon>Bacteria</taxon>
        <taxon>Bacillati</taxon>
        <taxon>Bacillota</taxon>
        <taxon>Bacilli</taxon>
        <taxon>Bacillales</taxon>
        <taxon>Bacillaceae</taxon>
        <taxon>Oceanobacillus</taxon>
    </lineage>
</organism>
<keyword evidence="1" id="KW-0472">Membrane</keyword>
<keyword evidence="1" id="KW-0812">Transmembrane</keyword>
<protein>
    <submittedName>
        <fullName evidence="2">Uncharacterized protein</fullName>
    </submittedName>
</protein>
<dbReference type="EMBL" id="QWEH01000003">
    <property type="protein sequence ID" value="RHW33533.1"/>
    <property type="molecule type" value="Genomic_DNA"/>
</dbReference>
<gene>
    <name evidence="2" type="ORF">D1B32_05685</name>
</gene>
<dbReference type="Proteomes" id="UP000285456">
    <property type="component" value="Unassembled WGS sequence"/>
</dbReference>
<feature type="transmembrane region" description="Helical" evidence="1">
    <location>
        <begin position="40"/>
        <end position="62"/>
    </location>
</feature>
<evidence type="ECO:0000256" key="1">
    <source>
        <dbReference type="SAM" id="Phobius"/>
    </source>
</evidence>
<sequence>MVKKILMLLFVILVILGAPFALVALLDTGILTFQLGEDDTWIAFWGTYIGAIVSASVVYFVARFQIKKQYEQQMYLFQLQNEQQIKSIEMENKHSTKREMEKFHLINKLEKIEEMQALLEKISSINIDLNNDLVTFSVIKHAQVKSIEGNSSVDKEDQIYQLRTNYRKYHFEITKDIMRLIVLSNYVKPTEVKLLELQQKFMGLFQEVKDCYFSEELYKKYLIKRETSVYAMENSELIAQKIIEMNIYILQKELDNTLNKIEKYVE</sequence>